<gene>
    <name evidence="8" type="ORF">cyc_04902</name>
</gene>
<evidence type="ECO:0000313" key="8">
    <source>
        <dbReference type="EMBL" id="OEH80084.1"/>
    </source>
</evidence>
<dbReference type="VEuPathDB" id="ToxoDB:LOC34621358"/>
<evidence type="ECO:0000256" key="4">
    <source>
        <dbReference type="ARBA" id="ARBA00023002"/>
    </source>
</evidence>
<dbReference type="GO" id="GO:0019521">
    <property type="term" value="P:D-gluconate metabolic process"/>
    <property type="evidence" value="ECO:0007669"/>
    <property type="project" value="UniProtKB-KW"/>
</dbReference>
<dbReference type="Proteomes" id="UP000095192">
    <property type="component" value="Unassembled WGS sequence"/>
</dbReference>
<evidence type="ECO:0000256" key="2">
    <source>
        <dbReference type="ARBA" id="ARBA00008419"/>
    </source>
</evidence>
<dbReference type="SUPFAM" id="SSF48179">
    <property type="entry name" value="6-phosphogluconate dehydrogenase C-terminal domain-like"/>
    <property type="match status" value="1"/>
</dbReference>
<dbReference type="AlphaFoldDB" id="A0A1D3D9F4"/>
<dbReference type="GO" id="GO:0006098">
    <property type="term" value="P:pentose-phosphate shunt"/>
    <property type="evidence" value="ECO:0007669"/>
    <property type="project" value="UniProtKB-UniPathway"/>
</dbReference>
<comment type="caution">
    <text evidence="8">The sequence shown here is derived from an EMBL/GenBank/DDBJ whole genome shotgun (WGS) entry which is preliminary data.</text>
</comment>
<dbReference type="InterPro" id="IPR006184">
    <property type="entry name" value="6PGdom_BS"/>
</dbReference>
<dbReference type="FunCoup" id="A0A1D3D9F4">
    <property type="interactions" value="264"/>
</dbReference>
<evidence type="ECO:0000256" key="3">
    <source>
        <dbReference type="ARBA" id="ARBA00013011"/>
    </source>
</evidence>
<protein>
    <recommendedName>
        <fullName evidence="3">phosphogluconate dehydrogenase (NADP(+)-dependent, decarboxylating)</fullName>
        <ecNumber evidence="3">1.1.1.44</ecNumber>
    </recommendedName>
</protein>
<evidence type="ECO:0000313" key="9">
    <source>
        <dbReference type="Proteomes" id="UP000095192"/>
    </source>
</evidence>
<comment type="pathway">
    <text evidence="1">Carbohydrate degradation; pentose phosphate pathway; D-ribulose 5-phosphate from D-glucose 6-phosphate (oxidative stage): step 3/3.</text>
</comment>
<dbReference type="EMBL" id="JROU02000193">
    <property type="protein sequence ID" value="OEH80084.1"/>
    <property type="molecule type" value="Genomic_DNA"/>
</dbReference>
<dbReference type="Gene3D" id="1.10.1040.10">
    <property type="entry name" value="N-(1-d-carboxylethyl)-l-norvaline Dehydrogenase, domain 2"/>
    <property type="match status" value="1"/>
</dbReference>
<dbReference type="Pfam" id="PF00393">
    <property type="entry name" value="6PGD"/>
    <property type="match status" value="1"/>
</dbReference>
<proteinExistence type="inferred from homology"/>
<keyword evidence="4" id="KW-0560">Oxidoreductase</keyword>
<dbReference type="InterPro" id="IPR006115">
    <property type="entry name" value="6PGDH_NADP-bd"/>
</dbReference>
<dbReference type="InterPro" id="IPR006114">
    <property type="entry name" value="6PGDH_C"/>
</dbReference>
<dbReference type="UniPathway" id="UPA00115">
    <property type="reaction ID" value="UER00410"/>
</dbReference>
<dbReference type="Pfam" id="PF03446">
    <property type="entry name" value="NAD_binding_2"/>
    <property type="match status" value="1"/>
</dbReference>
<keyword evidence="5" id="KW-0311">Gluconate utilization</keyword>
<dbReference type="Gene3D" id="3.40.50.720">
    <property type="entry name" value="NAD(P)-binding Rossmann-like Domain"/>
    <property type="match status" value="1"/>
</dbReference>
<feature type="domain" description="6-phosphogluconate dehydrogenase C-terminal" evidence="7">
    <location>
        <begin position="182"/>
        <end position="287"/>
    </location>
</feature>
<dbReference type="GO" id="GO:0004616">
    <property type="term" value="F:phosphogluconate dehydrogenase (decarboxylating) activity"/>
    <property type="evidence" value="ECO:0007669"/>
    <property type="project" value="UniProtKB-EC"/>
</dbReference>
<reference evidence="8 9" key="1">
    <citation type="journal article" date="2016" name="BMC Genomics">
        <title>Comparative genomics reveals Cyclospora cayetanensis possesses coccidia-like metabolism and invasion components but unique surface antigens.</title>
        <authorList>
            <person name="Liu S."/>
            <person name="Wang L."/>
            <person name="Zheng H."/>
            <person name="Xu Z."/>
            <person name="Roellig D.M."/>
            <person name="Li N."/>
            <person name="Frace M.A."/>
            <person name="Tang K."/>
            <person name="Arrowood M.J."/>
            <person name="Moss D.M."/>
            <person name="Zhang L."/>
            <person name="Feng Y."/>
            <person name="Xiao L."/>
        </authorList>
    </citation>
    <scope>NUCLEOTIDE SEQUENCE [LARGE SCALE GENOMIC DNA]</scope>
    <source>
        <strain evidence="8 9">CHN_HEN01</strain>
    </source>
</reference>
<accession>A0A1D3D9F4</accession>
<evidence type="ECO:0000256" key="1">
    <source>
        <dbReference type="ARBA" id="ARBA00004874"/>
    </source>
</evidence>
<evidence type="ECO:0000256" key="5">
    <source>
        <dbReference type="ARBA" id="ARBA00023064"/>
    </source>
</evidence>
<dbReference type="PRINTS" id="PR00076">
    <property type="entry name" value="6PGDHDRGNASE"/>
</dbReference>
<dbReference type="InterPro" id="IPR008927">
    <property type="entry name" value="6-PGluconate_DH-like_C_sf"/>
</dbReference>
<dbReference type="SUPFAM" id="SSF51735">
    <property type="entry name" value="NAD(P)-binding Rossmann-fold domains"/>
    <property type="match status" value="1"/>
</dbReference>
<evidence type="ECO:0000256" key="6">
    <source>
        <dbReference type="ARBA" id="ARBA00023126"/>
    </source>
</evidence>
<dbReference type="EC" id="1.1.1.44" evidence="3"/>
<evidence type="ECO:0000259" key="7">
    <source>
        <dbReference type="SMART" id="SM01350"/>
    </source>
</evidence>
<comment type="similarity">
    <text evidence="2">Belongs to the 6-phosphogluconate dehydrogenase family.</text>
</comment>
<dbReference type="InterPro" id="IPR036291">
    <property type="entry name" value="NAD(P)-bd_dom_sf"/>
</dbReference>
<organism evidence="8 9">
    <name type="scientific">Cyclospora cayetanensis</name>
    <dbReference type="NCBI Taxonomy" id="88456"/>
    <lineage>
        <taxon>Eukaryota</taxon>
        <taxon>Sar</taxon>
        <taxon>Alveolata</taxon>
        <taxon>Apicomplexa</taxon>
        <taxon>Conoidasida</taxon>
        <taxon>Coccidia</taxon>
        <taxon>Eucoccidiorida</taxon>
        <taxon>Eimeriorina</taxon>
        <taxon>Eimeriidae</taxon>
        <taxon>Cyclospora</taxon>
    </lineage>
</organism>
<dbReference type="InterPro" id="IPR013328">
    <property type="entry name" value="6PGD_dom2"/>
</dbReference>
<sequence>MSCDLGVYGLAVMGVNLALNAASKGYTVCVSNRSPSKVDTAIQRANEEGLTDKMVGVKDMKEFVENIKRPRRIVMLVQAGAPVDALIDGLLPLLSKGDILVDGGNEFYQNTEQRIARCKQHGILYMGMGVSGGEEGARHGPSLMPGGDKEAWHALKPILLPIAAQIDPSKAPTGPQPQFSEAQVYSVLRHCYGMTNSELGDLFSQWNQTELNSYLIEITSHIFKKKQGNEYLLDMILDTAGNKGTGRWTVQQAAEWGVPVPCLAAALDMRSASAEAEGIISILMVHGM</sequence>
<name>A0A1D3D9F4_9EIME</name>
<dbReference type="InterPro" id="IPR006183">
    <property type="entry name" value="Pgluconate_DH"/>
</dbReference>
<dbReference type="VEuPathDB" id="ToxoDB:cyc_04902"/>
<dbReference type="GO" id="GO:0050661">
    <property type="term" value="F:NADP binding"/>
    <property type="evidence" value="ECO:0007669"/>
    <property type="project" value="InterPro"/>
</dbReference>
<dbReference type="SMART" id="SM01350">
    <property type="entry name" value="6PGD"/>
    <property type="match status" value="1"/>
</dbReference>
<keyword evidence="6" id="KW-0570">Pentose shunt</keyword>
<dbReference type="InParanoid" id="A0A1D3D9F4"/>
<dbReference type="PANTHER" id="PTHR11811">
    <property type="entry name" value="6-PHOSPHOGLUCONATE DEHYDROGENASE"/>
    <property type="match status" value="1"/>
</dbReference>
<dbReference type="PROSITE" id="PS00461">
    <property type="entry name" value="6PGD"/>
    <property type="match status" value="1"/>
</dbReference>
<keyword evidence="9" id="KW-1185">Reference proteome</keyword>